<accession>A0A2T2X0Z3</accession>
<dbReference type="AlphaFoldDB" id="A0A2T2X0Z3"/>
<evidence type="ECO:0000313" key="2">
    <source>
        <dbReference type="Proteomes" id="UP000242699"/>
    </source>
</evidence>
<comment type="caution">
    <text evidence="1">The sequence shown here is derived from an EMBL/GenBank/DDBJ whole genome shotgun (WGS) entry which is preliminary data.</text>
</comment>
<reference evidence="1 2" key="1">
    <citation type="journal article" date="2014" name="BMC Genomics">
        <title>Comparison of environmental and isolate Sulfobacillus genomes reveals diverse carbon, sulfur, nitrogen, and hydrogen metabolisms.</title>
        <authorList>
            <person name="Justice N.B."/>
            <person name="Norman A."/>
            <person name="Brown C.T."/>
            <person name="Singh A."/>
            <person name="Thomas B.C."/>
            <person name="Banfield J.F."/>
        </authorList>
    </citation>
    <scope>NUCLEOTIDE SEQUENCE [LARGE SCALE GENOMIC DNA]</scope>
    <source>
        <strain evidence="1">AMDSBA1</strain>
    </source>
</reference>
<dbReference type="Pfam" id="PF14236">
    <property type="entry name" value="DruA"/>
    <property type="match status" value="1"/>
</dbReference>
<protein>
    <submittedName>
        <fullName evidence="1">Uncharacterized protein</fullName>
    </submittedName>
</protein>
<sequence length="309" mass="35441">MNPSRWNPPFWVGDREFSAEDLGTIRNIVYRCRRLSREEIAATICENLSWKAPNGHLKVMACREMLKGMESAGLIELPPAKGSRRHVIRDTEARPVSVVSVSGSLAALRPVTLDPVTDQERRMWNATMAAYHPLGYRRPIGAHQRYWIRGRQEDDRVILGCLLFGAAAKAVADRDSWIGWSAAERSRFRWRIVNNNRFLILPGVRIPHLASHVLGLAARQVPKDWERRYGYRPVLMETFVEEPWEGTCYLAANWLRLGETAGRGRQDRYREAALPVKSIWAYPLDKRWKKRLVEPAPQAANEDGAEDDF</sequence>
<organism evidence="1 2">
    <name type="scientific">Sulfobacillus benefaciens</name>
    <dbReference type="NCBI Taxonomy" id="453960"/>
    <lineage>
        <taxon>Bacteria</taxon>
        <taxon>Bacillati</taxon>
        <taxon>Bacillota</taxon>
        <taxon>Clostridia</taxon>
        <taxon>Eubacteriales</taxon>
        <taxon>Clostridiales Family XVII. Incertae Sedis</taxon>
        <taxon>Sulfobacillus</taxon>
    </lineage>
</organism>
<proteinExistence type="predicted"/>
<gene>
    <name evidence="1" type="ORF">C7B43_10515</name>
</gene>
<evidence type="ECO:0000313" key="1">
    <source>
        <dbReference type="EMBL" id="PSR28146.1"/>
    </source>
</evidence>
<name>A0A2T2X0Z3_9FIRM</name>
<dbReference type="EMBL" id="PXYT01000021">
    <property type="protein sequence ID" value="PSR28146.1"/>
    <property type="molecule type" value="Genomic_DNA"/>
</dbReference>
<dbReference type="Proteomes" id="UP000242699">
    <property type="component" value="Unassembled WGS sequence"/>
</dbReference>
<dbReference type="InterPro" id="IPR025639">
    <property type="entry name" value="DruA"/>
</dbReference>